<reference evidence="1" key="1">
    <citation type="submission" date="2022-10" db="EMBL/GenBank/DDBJ databases">
        <title>Culturing micro-colonial fungi from biological soil crusts in the Mojave desert and describing Neophaeococcomyces mojavensis, and introducing the new genera and species Taxawa tesnikishii.</title>
        <authorList>
            <person name="Kurbessoian T."/>
            <person name="Stajich J.E."/>
        </authorList>
    </citation>
    <scope>NUCLEOTIDE SEQUENCE</scope>
    <source>
        <strain evidence="1">JES_112</strain>
    </source>
</reference>
<evidence type="ECO:0000313" key="2">
    <source>
        <dbReference type="Proteomes" id="UP001172386"/>
    </source>
</evidence>
<proteinExistence type="predicted"/>
<dbReference type="EMBL" id="JAPDRQ010000399">
    <property type="protein sequence ID" value="KAJ9650021.1"/>
    <property type="molecule type" value="Genomic_DNA"/>
</dbReference>
<comment type="caution">
    <text evidence="1">The sequence shown here is derived from an EMBL/GenBank/DDBJ whole genome shotgun (WGS) entry which is preliminary data.</text>
</comment>
<dbReference type="Proteomes" id="UP001172386">
    <property type="component" value="Unassembled WGS sequence"/>
</dbReference>
<sequence length="218" mass="21820">MSVLAYTDYACTSLVGSVPASGKCLASITAKIGSWKAVCNSSSTASGDAASYTPSELKRRSSPRLPRIRQQAENSSVTTPTTLLTTSIGEDTRTAVASSVASQISSGISADANATITALTTPSAGAQLSSVISSGSLINANLTSYVTYTGNASAIYTGTLSMTTTTPHATVTYSGTTNSNGSATLHMGMASAQATANGRVLVTVLAGMAALLFGAVAL</sequence>
<organism evidence="1 2">
    <name type="scientific">Neophaeococcomyces mojaviensis</name>
    <dbReference type="NCBI Taxonomy" id="3383035"/>
    <lineage>
        <taxon>Eukaryota</taxon>
        <taxon>Fungi</taxon>
        <taxon>Dikarya</taxon>
        <taxon>Ascomycota</taxon>
        <taxon>Pezizomycotina</taxon>
        <taxon>Eurotiomycetes</taxon>
        <taxon>Chaetothyriomycetidae</taxon>
        <taxon>Chaetothyriales</taxon>
        <taxon>Chaetothyriales incertae sedis</taxon>
        <taxon>Neophaeococcomyces</taxon>
    </lineage>
</organism>
<protein>
    <submittedName>
        <fullName evidence="1">Uncharacterized protein</fullName>
    </submittedName>
</protein>
<keyword evidence="2" id="KW-1185">Reference proteome</keyword>
<name>A0ACC2ZQW7_9EURO</name>
<accession>A0ACC2ZQW7</accession>
<gene>
    <name evidence="1" type="ORF">H2198_010654</name>
</gene>
<evidence type="ECO:0000313" key="1">
    <source>
        <dbReference type="EMBL" id="KAJ9650021.1"/>
    </source>
</evidence>